<feature type="domain" description="SRP54-type proteins GTP-binding" evidence="10">
    <location>
        <begin position="271"/>
        <end position="284"/>
    </location>
</feature>
<dbReference type="HAMAP" id="MF_00920">
    <property type="entry name" value="FtsY"/>
    <property type="match status" value="1"/>
</dbReference>
<dbReference type="SUPFAM" id="SSF47364">
    <property type="entry name" value="Domain of the SRP/SRP receptor G-proteins"/>
    <property type="match status" value="1"/>
</dbReference>
<proteinExistence type="inferred from homology"/>
<dbReference type="EMBL" id="JADINF010000024">
    <property type="protein sequence ID" value="MBO8423568.1"/>
    <property type="molecule type" value="Genomic_DNA"/>
</dbReference>
<dbReference type="PANTHER" id="PTHR43134">
    <property type="entry name" value="SIGNAL RECOGNITION PARTICLE RECEPTOR SUBUNIT ALPHA"/>
    <property type="match status" value="1"/>
</dbReference>
<sequence length="298" mass="32767">MGLFSRIKEGLKRTKESFGKKIFELFKARALDDEFYEELETAMISADMGVTATEAIIEELKDSVYRNKITDTARAKAELKRIMLESIDYEIPPYEYPLVILIAGVNGVGKTTAIGKLAKLFMSQGKSVTVAAADTFRAAASEQLEIWAERAGVRIVKHSEGSDPAAVVYDALASAKARGTDVVLIDTAGRLHNKKNLMEELKKINRVVTREMPDCDRRNYIVLDATTGQNAVPQVDIFNEAIDIDGIILTKLDGTAKGGVVMAISAEREIPVVYVGVGEKIDDLLPFNAEDFIDEIFA</sequence>
<evidence type="ECO:0000313" key="11">
    <source>
        <dbReference type="EMBL" id="MBO8423568.1"/>
    </source>
</evidence>
<comment type="subcellular location">
    <subcellularLocation>
        <location evidence="9">Cell membrane</location>
        <topology evidence="9">Peripheral membrane protein</topology>
        <orientation evidence="9">Cytoplasmic side</orientation>
    </subcellularLocation>
    <subcellularLocation>
        <location evidence="9">Cytoplasm</location>
    </subcellularLocation>
</comment>
<protein>
    <recommendedName>
        <fullName evidence="9">Signal recognition particle receptor FtsY</fullName>
        <shortName evidence="9">SRP receptor</shortName>
        <ecNumber evidence="9">3.6.5.4</ecNumber>
    </recommendedName>
</protein>
<feature type="binding site" evidence="9">
    <location>
        <begin position="186"/>
        <end position="190"/>
    </location>
    <ligand>
        <name>GTP</name>
        <dbReference type="ChEBI" id="CHEBI:37565"/>
    </ligand>
</feature>
<dbReference type="InterPro" id="IPR042101">
    <property type="entry name" value="SRP54_N_sf"/>
</dbReference>
<dbReference type="GO" id="GO:0005525">
    <property type="term" value="F:GTP binding"/>
    <property type="evidence" value="ECO:0007669"/>
    <property type="project" value="UniProtKB-UniRule"/>
</dbReference>
<dbReference type="InterPro" id="IPR027417">
    <property type="entry name" value="P-loop_NTPase"/>
</dbReference>
<evidence type="ECO:0000256" key="7">
    <source>
        <dbReference type="ARBA" id="ARBA00023170"/>
    </source>
</evidence>
<keyword evidence="5 9" id="KW-0342">GTP-binding</keyword>
<dbReference type="InterPro" id="IPR004390">
    <property type="entry name" value="SR_rcpt_FtsY"/>
</dbReference>
<dbReference type="Pfam" id="PF00448">
    <property type="entry name" value="SRP54"/>
    <property type="match status" value="1"/>
</dbReference>
<evidence type="ECO:0000256" key="9">
    <source>
        <dbReference type="HAMAP-Rule" id="MF_00920"/>
    </source>
</evidence>
<dbReference type="AlphaFoldDB" id="A0A940ICS5"/>
<dbReference type="SUPFAM" id="SSF52540">
    <property type="entry name" value="P-loop containing nucleoside triphosphate hydrolases"/>
    <property type="match status" value="1"/>
</dbReference>
<dbReference type="GO" id="GO:0005047">
    <property type="term" value="F:signal recognition particle binding"/>
    <property type="evidence" value="ECO:0007669"/>
    <property type="project" value="TreeGrafter"/>
</dbReference>
<keyword evidence="6 9" id="KW-0472">Membrane</keyword>
<dbReference type="EC" id="3.6.5.4" evidence="9"/>
<dbReference type="NCBIfam" id="TIGR00064">
    <property type="entry name" value="ftsY"/>
    <property type="match status" value="1"/>
</dbReference>
<evidence type="ECO:0000256" key="1">
    <source>
        <dbReference type="ARBA" id="ARBA00022475"/>
    </source>
</evidence>
<reference evidence="11" key="2">
    <citation type="journal article" date="2021" name="PeerJ">
        <title>Extensive microbial diversity within the chicken gut microbiome revealed by metagenomics and culture.</title>
        <authorList>
            <person name="Gilroy R."/>
            <person name="Ravi A."/>
            <person name="Getino M."/>
            <person name="Pursley I."/>
            <person name="Horton D.L."/>
            <person name="Alikhan N.F."/>
            <person name="Baker D."/>
            <person name="Gharbi K."/>
            <person name="Hall N."/>
            <person name="Watson M."/>
            <person name="Adriaenssens E.M."/>
            <person name="Foster-Nyarko E."/>
            <person name="Jarju S."/>
            <person name="Secka A."/>
            <person name="Antonio M."/>
            <person name="Oren A."/>
            <person name="Chaudhuri R.R."/>
            <person name="La Ragione R."/>
            <person name="Hildebrand F."/>
            <person name="Pallen M.J."/>
        </authorList>
    </citation>
    <scope>NUCLEOTIDE SEQUENCE</scope>
    <source>
        <strain evidence="11">517</strain>
    </source>
</reference>
<comment type="function">
    <text evidence="9">Involved in targeting and insertion of nascent membrane proteins into the cytoplasmic membrane. Acts as a receptor for the complex formed by the signal recognition particle (SRP) and the ribosome-nascent chain (RNC).</text>
</comment>
<feature type="binding site" evidence="9">
    <location>
        <begin position="250"/>
        <end position="253"/>
    </location>
    <ligand>
        <name>GTP</name>
        <dbReference type="ChEBI" id="CHEBI:37565"/>
    </ligand>
</feature>
<comment type="similarity">
    <text evidence="9">Belongs to the GTP-binding SRP family. FtsY subfamily.</text>
</comment>
<keyword evidence="7 9" id="KW-0675">Receptor</keyword>
<organism evidence="11 12">
    <name type="scientific">Candidatus Stercoripulliclostridium pullicola</name>
    <dbReference type="NCBI Taxonomy" id="2840953"/>
    <lineage>
        <taxon>Bacteria</taxon>
        <taxon>Bacillati</taxon>
        <taxon>Bacillota</taxon>
        <taxon>Clostridia</taxon>
        <taxon>Eubacteriales</taxon>
        <taxon>Candidatus Stercoripulliclostridium</taxon>
    </lineage>
</organism>
<dbReference type="Proteomes" id="UP000727857">
    <property type="component" value="Unassembled WGS sequence"/>
</dbReference>
<dbReference type="InterPro" id="IPR000897">
    <property type="entry name" value="SRP54_GTPase_dom"/>
</dbReference>
<evidence type="ECO:0000256" key="4">
    <source>
        <dbReference type="ARBA" id="ARBA00022801"/>
    </source>
</evidence>
<dbReference type="FunFam" id="1.20.120.140:FF:000002">
    <property type="entry name" value="Signal recognition particle receptor FtsY"/>
    <property type="match status" value="1"/>
</dbReference>
<evidence type="ECO:0000256" key="2">
    <source>
        <dbReference type="ARBA" id="ARBA00022490"/>
    </source>
</evidence>
<gene>
    <name evidence="9 11" type="primary">ftsY</name>
    <name evidence="11" type="ORF">IAB16_00900</name>
</gene>
<dbReference type="SMART" id="SM00963">
    <property type="entry name" value="SRP54_N"/>
    <property type="match status" value="1"/>
</dbReference>
<dbReference type="PANTHER" id="PTHR43134:SF1">
    <property type="entry name" value="SIGNAL RECOGNITION PARTICLE RECEPTOR SUBUNIT ALPHA"/>
    <property type="match status" value="1"/>
</dbReference>
<dbReference type="GO" id="GO:0005886">
    <property type="term" value="C:plasma membrane"/>
    <property type="evidence" value="ECO:0007669"/>
    <property type="project" value="UniProtKB-SubCell"/>
</dbReference>
<dbReference type="GO" id="GO:0005737">
    <property type="term" value="C:cytoplasm"/>
    <property type="evidence" value="ECO:0007669"/>
    <property type="project" value="UniProtKB-SubCell"/>
</dbReference>
<dbReference type="InterPro" id="IPR003593">
    <property type="entry name" value="AAA+_ATPase"/>
</dbReference>
<evidence type="ECO:0000256" key="5">
    <source>
        <dbReference type="ARBA" id="ARBA00023134"/>
    </source>
</evidence>
<keyword evidence="1 9" id="KW-1003">Cell membrane</keyword>
<dbReference type="GO" id="GO:0003924">
    <property type="term" value="F:GTPase activity"/>
    <property type="evidence" value="ECO:0007669"/>
    <property type="project" value="UniProtKB-UniRule"/>
</dbReference>
<dbReference type="Gene3D" id="1.20.120.140">
    <property type="entry name" value="Signal recognition particle SRP54, nucleotide-binding domain"/>
    <property type="match status" value="1"/>
</dbReference>
<accession>A0A940ICS5</accession>
<evidence type="ECO:0000256" key="3">
    <source>
        <dbReference type="ARBA" id="ARBA00022741"/>
    </source>
</evidence>
<reference evidence="11" key="1">
    <citation type="submission" date="2020-10" db="EMBL/GenBank/DDBJ databases">
        <authorList>
            <person name="Gilroy R."/>
        </authorList>
    </citation>
    <scope>NUCLEOTIDE SEQUENCE</scope>
    <source>
        <strain evidence="11">517</strain>
    </source>
</reference>
<evidence type="ECO:0000256" key="6">
    <source>
        <dbReference type="ARBA" id="ARBA00023136"/>
    </source>
</evidence>
<dbReference type="InterPro" id="IPR036225">
    <property type="entry name" value="SRP/SRP_N"/>
</dbReference>
<comment type="catalytic activity">
    <reaction evidence="8 9">
        <text>GTP + H2O = GDP + phosphate + H(+)</text>
        <dbReference type="Rhea" id="RHEA:19669"/>
        <dbReference type="ChEBI" id="CHEBI:15377"/>
        <dbReference type="ChEBI" id="CHEBI:15378"/>
        <dbReference type="ChEBI" id="CHEBI:37565"/>
        <dbReference type="ChEBI" id="CHEBI:43474"/>
        <dbReference type="ChEBI" id="CHEBI:58189"/>
        <dbReference type="EC" id="3.6.5.4"/>
    </reaction>
</comment>
<evidence type="ECO:0000313" key="12">
    <source>
        <dbReference type="Proteomes" id="UP000727857"/>
    </source>
</evidence>
<keyword evidence="3 9" id="KW-0547">Nucleotide-binding</keyword>
<dbReference type="InterPro" id="IPR013822">
    <property type="entry name" value="Signal_recog_particl_SRP54_hlx"/>
</dbReference>
<dbReference type="Gene3D" id="3.40.50.300">
    <property type="entry name" value="P-loop containing nucleotide triphosphate hydrolases"/>
    <property type="match status" value="1"/>
</dbReference>
<keyword evidence="2 9" id="KW-0963">Cytoplasm</keyword>
<evidence type="ECO:0000256" key="8">
    <source>
        <dbReference type="ARBA" id="ARBA00048027"/>
    </source>
</evidence>
<dbReference type="Pfam" id="PF02881">
    <property type="entry name" value="SRP54_N"/>
    <property type="match status" value="1"/>
</dbReference>
<evidence type="ECO:0000259" key="10">
    <source>
        <dbReference type="PROSITE" id="PS00300"/>
    </source>
</evidence>
<dbReference type="GO" id="GO:0006614">
    <property type="term" value="P:SRP-dependent cotranslational protein targeting to membrane"/>
    <property type="evidence" value="ECO:0007669"/>
    <property type="project" value="InterPro"/>
</dbReference>
<dbReference type="SMART" id="SM00382">
    <property type="entry name" value="AAA"/>
    <property type="match status" value="1"/>
</dbReference>
<dbReference type="FunFam" id="3.40.50.300:FF:000053">
    <property type="entry name" value="Signal recognition particle receptor FtsY"/>
    <property type="match status" value="1"/>
</dbReference>
<dbReference type="PROSITE" id="PS00300">
    <property type="entry name" value="SRP54"/>
    <property type="match status" value="1"/>
</dbReference>
<feature type="binding site" evidence="9">
    <location>
        <begin position="104"/>
        <end position="111"/>
    </location>
    <ligand>
        <name>GTP</name>
        <dbReference type="ChEBI" id="CHEBI:37565"/>
    </ligand>
</feature>
<comment type="caution">
    <text evidence="11">The sequence shown here is derived from an EMBL/GenBank/DDBJ whole genome shotgun (WGS) entry which is preliminary data.</text>
</comment>
<dbReference type="SMART" id="SM00962">
    <property type="entry name" value="SRP54"/>
    <property type="match status" value="1"/>
</dbReference>
<comment type="subunit">
    <text evidence="9">Part of the signal recognition particle protein translocation system, which is composed of SRP and FtsY.</text>
</comment>
<keyword evidence="4 9" id="KW-0378">Hydrolase</keyword>
<name>A0A940ICS5_9FIRM</name>